<keyword evidence="14" id="KW-1185">Reference proteome</keyword>
<comment type="catalytic activity">
    <reaction evidence="8">
        <text>L-seryl-[protein] + ATP = O-phospho-L-seryl-[protein] + ADP + H(+)</text>
        <dbReference type="Rhea" id="RHEA:17989"/>
        <dbReference type="Rhea" id="RHEA-COMP:9863"/>
        <dbReference type="Rhea" id="RHEA-COMP:11604"/>
        <dbReference type="ChEBI" id="CHEBI:15378"/>
        <dbReference type="ChEBI" id="CHEBI:29999"/>
        <dbReference type="ChEBI" id="CHEBI:30616"/>
        <dbReference type="ChEBI" id="CHEBI:83421"/>
        <dbReference type="ChEBI" id="CHEBI:456216"/>
        <dbReference type="EC" id="2.7.11.1"/>
    </reaction>
</comment>
<dbReference type="InterPro" id="IPR008271">
    <property type="entry name" value="Ser/Thr_kinase_AS"/>
</dbReference>
<keyword evidence="4 9" id="KW-0547">Nucleotide-binding</keyword>
<proteinExistence type="inferred from homology"/>
<dbReference type="Pfam" id="PF00069">
    <property type="entry name" value="Pkinase"/>
    <property type="match status" value="1"/>
</dbReference>
<reference evidence="13" key="1">
    <citation type="submission" date="2022-08" db="EMBL/GenBank/DDBJ databases">
        <title>Novel sulfate-reducing endosymbionts in the free-living metamonad Anaeramoeba.</title>
        <authorList>
            <person name="Jerlstrom-Hultqvist J."/>
            <person name="Cepicka I."/>
            <person name="Gallot-Lavallee L."/>
            <person name="Salas-Leiva D."/>
            <person name="Curtis B.A."/>
            <person name="Zahonova K."/>
            <person name="Pipaliya S."/>
            <person name="Dacks J."/>
            <person name="Roger A.J."/>
        </authorList>
    </citation>
    <scope>NUCLEOTIDE SEQUENCE</scope>
    <source>
        <strain evidence="13">Schooner1</strain>
    </source>
</reference>
<evidence type="ECO:0000256" key="3">
    <source>
        <dbReference type="ARBA" id="ARBA00022679"/>
    </source>
</evidence>
<dbReference type="InterPro" id="IPR045216">
    <property type="entry name" value="CK2_alpha"/>
</dbReference>
<dbReference type="EC" id="2.7.11.1" evidence="1"/>
<dbReference type="SMART" id="SM00220">
    <property type="entry name" value="S_TKc"/>
    <property type="match status" value="1"/>
</dbReference>
<evidence type="ECO:0000313" key="14">
    <source>
        <dbReference type="Proteomes" id="UP001150062"/>
    </source>
</evidence>
<dbReference type="PANTHER" id="PTHR24054">
    <property type="entry name" value="CASEIN KINASE II SUBUNIT ALPHA"/>
    <property type="match status" value="1"/>
</dbReference>
<dbReference type="CDD" id="cd14132">
    <property type="entry name" value="STKc_CK2_alpha"/>
    <property type="match status" value="1"/>
</dbReference>
<evidence type="ECO:0000256" key="4">
    <source>
        <dbReference type="ARBA" id="ARBA00022741"/>
    </source>
</evidence>
<dbReference type="SUPFAM" id="SSF56112">
    <property type="entry name" value="Protein kinase-like (PK-like)"/>
    <property type="match status" value="1"/>
</dbReference>
<evidence type="ECO:0000256" key="2">
    <source>
        <dbReference type="ARBA" id="ARBA00022527"/>
    </source>
</evidence>
<evidence type="ECO:0000313" key="13">
    <source>
        <dbReference type="EMBL" id="KAJ6228667.1"/>
    </source>
</evidence>
<dbReference type="PROSITE" id="PS50011">
    <property type="entry name" value="PROTEIN_KINASE_DOM"/>
    <property type="match status" value="1"/>
</dbReference>
<evidence type="ECO:0000256" key="11">
    <source>
        <dbReference type="SAM" id="Coils"/>
    </source>
</evidence>
<dbReference type="PROSITE" id="PS00107">
    <property type="entry name" value="PROTEIN_KINASE_ATP"/>
    <property type="match status" value="1"/>
</dbReference>
<dbReference type="Gene3D" id="1.10.510.10">
    <property type="entry name" value="Transferase(Phosphotransferase) domain 1"/>
    <property type="match status" value="1"/>
</dbReference>
<feature type="binding site" evidence="9">
    <location>
        <position position="68"/>
    </location>
    <ligand>
        <name>ATP</name>
        <dbReference type="ChEBI" id="CHEBI:30616"/>
    </ligand>
</feature>
<evidence type="ECO:0000256" key="10">
    <source>
        <dbReference type="RuleBase" id="RU000304"/>
    </source>
</evidence>
<evidence type="ECO:0000256" key="5">
    <source>
        <dbReference type="ARBA" id="ARBA00022777"/>
    </source>
</evidence>
<comment type="catalytic activity">
    <reaction evidence="7">
        <text>L-threonyl-[protein] + ATP = O-phospho-L-threonyl-[protein] + ADP + H(+)</text>
        <dbReference type="Rhea" id="RHEA:46608"/>
        <dbReference type="Rhea" id="RHEA-COMP:11060"/>
        <dbReference type="Rhea" id="RHEA-COMP:11605"/>
        <dbReference type="ChEBI" id="CHEBI:15378"/>
        <dbReference type="ChEBI" id="CHEBI:30013"/>
        <dbReference type="ChEBI" id="CHEBI:30616"/>
        <dbReference type="ChEBI" id="CHEBI:61977"/>
        <dbReference type="ChEBI" id="CHEBI:456216"/>
        <dbReference type="EC" id="2.7.11.1"/>
    </reaction>
</comment>
<evidence type="ECO:0000256" key="8">
    <source>
        <dbReference type="ARBA" id="ARBA00048679"/>
    </source>
</evidence>
<evidence type="ECO:0000256" key="7">
    <source>
        <dbReference type="ARBA" id="ARBA00047899"/>
    </source>
</evidence>
<protein>
    <recommendedName>
        <fullName evidence="1">non-specific serine/threonine protein kinase</fullName>
        <ecNumber evidence="1">2.7.11.1</ecNumber>
    </recommendedName>
</protein>
<keyword evidence="11" id="KW-0175">Coiled coil</keyword>
<feature type="coiled-coil region" evidence="11">
    <location>
        <begin position="337"/>
        <end position="368"/>
    </location>
</feature>
<accession>A0ABQ8X7W4</accession>
<keyword evidence="2 10" id="KW-0723">Serine/threonine-protein kinase</keyword>
<dbReference type="EMBL" id="JAOAOG010000326">
    <property type="protein sequence ID" value="KAJ6228667.1"/>
    <property type="molecule type" value="Genomic_DNA"/>
</dbReference>
<dbReference type="PANTHER" id="PTHR24054:SF0">
    <property type="entry name" value="CASEIN KINASE II SUBUNIT ALPHA"/>
    <property type="match status" value="1"/>
</dbReference>
<evidence type="ECO:0000256" key="6">
    <source>
        <dbReference type="ARBA" id="ARBA00022840"/>
    </source>
</evidence>
<evidence type="ECO:0000259" key="12">
    <source>
        <dbReference type="PROSITE" id="PS50011"/>
    </source>
</evidence>
<dbReference type="Proteomes" id="UP001150062">
    <property type="component" value="Unassembled WGS sequence"/>
</dbReference>
<sequence length="368" mass="43774">MKGMKPSVSRVYSEINNDRPTEYSDYENFEIDWGHQSNYMVTQKIGKGKYSDVFLGKCLINNKKCVVKVLRPITNNKIKREIKILQNLFGGPNIIKLFDIVQDKTSQIPSLIFNYIENVYFRELYPKLTDFEIRYYLYQILKALNYAHSNGIIHRDIKPHNIMINPKTKEIAVIDWGLAEFYLPNERYNVRVSSRFYKAPELLVGYKMYNYSMDIFSLGCTFAGMIFNKDILFRGKNNHDQLIQIAKVLGTDSLNDYLKKYKITLKTKFKKKIGEYPKKDWSFFVNESNKNFVNKQAFDLLDKMLLYDHQDRITAFEAMEHPYFDSVKEFEKKREYLLKKKNNLKNCKEEIEIEQKKIIKNKEEIEKN</sequence>
<dbReference type="Gene3D" id="3.30.200.20">
    <property type="entry name" value="Phosphorylase Kinase, domain 1"/>
    <property type="match status" value="1"/>
</dbReference>
<evidence type="ECO:0000256" key="9">
    <source>
        <dbReference type="PROSITE-ProRule" id="PRU10141"/>
    </source>
</evidence>
<dbReference type="GO" id="GO:0016301">
    <property type="term" value="F:kinase activity"/>
    <property type="evidence" value="ECO:0007669"/>
    <property type="project" value="UniProtKB-KW"/>
</dbReference>
<organism evidence="13 14">
    <name type="scientific">Anaeramoeba flamelloides</name>
    <dbReference type="NCBI Taxonomy" id="1746091"/>
    <lineage>
        <taxon>Eukaryota</taxon>
        <taxon>Metamonada</taxon>
        <taxon>Anaeramoebidae</taxon>
        <taxon>Anaeramoeba</taxon>
    </lineage>
</organism>
<comment type="caution">
    <text evidence="13">The sequence shown here is derived from an EMBL/GenBank/DDBJ whole genome shotgun (WGS) entry which is preliminary data.</text>
</comment>
<dbReference type="InterPro" id="IPR017441">
    <property type="entry name" value="Protein_kinase_ATP_BS"/>
</dbReference>
<keyword evidence="6 9" id="KW-0067">ATP-binding</keyword>
<dbReference type="PROSITE" id="PS00108">
    <property type="entry name" value="PROTEIN_KINASE_ST"/>
    <property type="match status" value="1"/>
</dbReference>
<feature type="domain" description="Protein kinase" evidence="12">
    <location>
        <begin position="39"/>
        <end position="324"/>
    </location>
</feature>
<dbReference type="InterPro" id="IPR011009">
    <property type="entry name" value="Kinase-like_dom_sf"/>
</dbReference>
<evidence type="ECO:0000256" key="1">
    <source>
        <dbReference type="ARBA" id="ARBA00012513"/>
    </source>
</evidence>
<dbReference type="InterPro" id="IPR000719">
    <property type="entry name" value="Prot_kinase_dom"/>
</dbReference>
<gene>
    <name evidence="13" type="ORF">M0813_08704</name>
</gene>
<comment type="similarity">
    <text evidence="10">Belongs to the protein kinase superfamily.</text>
</comment>
<keyword evidence="3" id="KW-0808">Transferase</keyword>
<name>A0ABQ8X7W4_9EUKA</name>
<keyword evidence="5 13" id="KW-0418">Kinase</keyword>